<dbReference type="GO" id="GO:0005886">
    <property type="term" value="C:plasma membrane"/>
    <property type="evidence" value="ECO:0007669"/>
    <property type="project" value="TreeGrafter"/>
</dbReference>
<dbReference type="Pfam" id="PF00990">
    <property type="entry name" value="GGDEF"/>
    <property type="match status" value="1"/>
</dbReference>
<accession>A0A5D4RGT0</accession>
<dbReference type="InterPro" id="IPR000160">
    <property type="entry name" value="GGDEF_dom"/>
</dbReference>
<reference evidence="3 4" key="1">
    <citation type="submission" date="2019-08" db="EMBL/GenBank/DDBJ databases">
        <title>Bacillus genomes from the desert of Cuatro Cienegas, Coahuila.</title>
        <authorList>
            <person name="Olmedo-Alvarez G."/>
        </authorList>
    </citation>
    <scope>NUCLEOTIDE SEQUENCE [LARGE SCALE GENOMIC DNA]</scope>
    <source>
        <strain evidence="3 4">CH446_14T</strain>
    </source>
</reference>
<dbReference type="SUPFAM" id="SSF55073">
    <property type="entry name" value="Nucleotide cyclase"/>
    <property type="match status" value="1"/>
</dbReference>
<sequence length="214" mass="24956">MKHTGKIIGSLSLLLFHSVYILYYYLRDREVEPLDLYTYPLLIWFGYWAGKQYDKVRFYSEKDELTGTYNRRYILSNFKKLSNLTERMNNKLFVVIVDCDNFKVINDTFGHFTGDMILTKISKAFAETARQSDIVARWGGDEFLLIGQSNDETEMQTVLQKLEEKIKDLSKEVKMPITLSIGSALYPDDSKNLFELIKIADHHMYSSKNSKKAL</sequence>
<dbReference type="GO" id="GO:0052621">
    <property type="term" value="F:diguanylate cyclase activity"/>
    <property type="evidence" value="ECO:0007669"/>
    <property type="project" value="TreeGrafter"/>
</dbReference>
<proteinExistence type="predicted"/>
<dbReference type="GO" id="GO:1902201">
    <property type="term" value="P:negative regulation of bacterial-type flagellum-dependent cell motility"/>
    <property type="evidence" value="ECO:0007669"/>
    <property type="project" value="TreeGrafter"/>
</dbReference>
<feature type="domain" description="GGDEF" evidence="2">
    <location>
        <begin position="90"/>
        <end position="214"/>
    </location>
</feature>
<keyword evidence="1" id="KW-0472">Membrane</keyword>
<organism evidence="3 4">
    <name type="scientific">Bacillus infantis</name>
    <dbReference type="NCBI Taxonomy" id="324767"/>
    <lineage>
        <taxon>Bacteria</taxon>
        <taxon>Bacillati</taxon>
        <taxon>Bacillota</taxon>
        <taxon>Bacilli</taxon>
        <taxon>Bacillales</taxon>
        <taxon>Bacillaceae</taxon>
        <taxon>Bacillus</taxon>
    </lineage>
</organism>
<dbReference type="AlphaFoldDB" id="A0A5D4RGT0"/>
<dbReference type="RefSeq" id="WP_148974814.1">
    <property type="nucleotide sequence ID" value="NZ_JBNIKU010000020.1"/>
</dbReference>
<comment type="caution">
    <text evidence="3">The sequence shown here is derived from an EMBL/GenBank/DDBJ whole genome shotgun (WGS) entry which is preliminary data.</text>
</comment>
<dbReference type="GO" id="GO:0043709">
    <property type="term" value="P:cell adhesion involved in single-species biofilm formation"/>
    <property type="evidence" value="ECO:0007669"/>
    <property type="project" value="TreeGrafter"/>
</dbReference>
<feature type="transmembrane region" description="Helical" evidence="1">
    <location>
        <begin position="7"/>
        <end position="26"/>
    </location>
</feature>
<dbReference type="Gene3D" id="3.30.70.270">
    <property type="match status" value="1"/>
</dbReference>
<evidence type="ECO:0000256" key="1">
    <source>
        <dbReference type="SAM" id="Phobius"/>
    </source>
</evidence>
<evidence type="ECO:0000259" key="2">
    <source>
        <dbReference type="PROSITE" id="PS50887"/>
    </source>
</evidence>
<protein>
    <submittedName>
        <fullName evidence="3">GGDEF domain-containing protein</fullName>
    </submittedName>
</protein>
<dbReference type="SMART" id="SM00267">
    <property type="entry name" value="GGDEF"/>
    <property type="match status" value="1"/>
</dbReference>
<keyword evidence="1" id="KW-0812">Transmembrane</keyword>
<gene>
    <name evidence="3" type="ORF">FZD51_11050</name>
</gene>
<name>A0A5D4RGT0_9BACI</name>
<dbReference type="InterPro" id="IPR029787">
    <property type="entry name" value="Nucleotide_cyclase"/>
</dbReference>
<dbReference type="PANTHER" id="PTHR45138">
    <property type="entry name" value="REGULATORY COMPONENTS OF SENSORY TRANSDUCTION SYSTEM"/>
    <property type="match status" value="1"/>
</dbReference>
<dbReference type="Proteomes" id="UP000322139">
    <property type="component" value="Unassembled WGS sequence"/>
</dbReference>
<keyword evidence="1" id="KW-1133">Transmembrane helix</keyword>
<dbReference type="PROSITE" id="PS50887">
    <property type="entry name" value="GGDEF"/>
    <property type="match status" value="1"/>
</dbReference>
<dbReference type="FunFam" id="3.30.70.270:FF:000001">
    <property type="entry name" value="Diguanylate cyclase domain protein"/>
    <property type="match status" value="1"/>
</dbReference>
<evidence type="ECO:0000313" key="3">
    <source>
        <dbReference type="EMBL" id="TYS48642.1"/>
    </source>
</evidence>
<dbReference type="EMBL" id="VTER01000005">
    <property type="protein sequence ID" value="TYS48642.1"/>
    <property type="molecule type" value="Genomic_DNA"/>
</dbReference>
<dbReference type="PANTHER" id="PTHR45138:SF6">
    <property type="entry name" value="DIGUANYLATE CYCLASE DGCN"/>
    <property type="match status" value="1"/>
</dbReference>
<dbReference type="NCBIfam" id="TIGR00254">
    <property type="entry name" value="GGDEF"/>
    <property type="match status" value="1"/>
</dbReference>
<dbReference type="CDD" id="cd01949">
    <property type="entry name" value="GGDEF"/>
    <property type="match status" value="1"/>
</dbReference>
<evidence type="ECO:0000313" key="4">
    <source>
        <dbReference type="Proteomes" id="UP000322139"/>
    </source>
</evidence>
<dbReference type="InterPro" id="IPR043128">
    <property type="entry name" value="Rev_trsase/Diguanyl_cyclase"/>
</dbReference>
<dbReference type="InterPro" id="IPR050469">
    <property type="entry name" value="Diguanylate_Cyclase"/>
</dbReference>